<feature type="domain" description="Peptidase S26" evidence="14">
    <location>
        <begin position="11"/>
        <end position="174"/>
    </location>
</feature>
<dbReference type="RefSeq" id="WP_104849242.1">
    <property type="nucleotide sequence ID" value="NZ_PKOZ01000004.1"/>
</dbReference>
<dbReference type="Pfam" id="PF10502">
    <property type="entry name" value="Peptidase_S26"/>
    <property type="match status" value="1"/>
</dbReference>
<feature type="transmembrane region" description="Helical" evidence="12">
    <location>
        <begin position="7"/>
        <end position="25"/>
    </location>
</feature>
<evidence type="ECO:0000256" key="4">
    <source>
        <dbReference type="ARBA" id="ARBA00013208"/>
    </source>
</evidence>
<feature type="active site" evidence="11">
    <location>
        <position position="39"/>
    </location>
</feature>
<dbReference type="PROSITE" id="PS00760">
    <property type="entry name" value="SPASE_I_2"/>
    <property type="match status" value="1"/>
</dbReference>
<evidence type="ECO:0000256" key="2">
    <source>
        <dbReference type="ARBA" id="ARBA00004401"/>
    </source>
</evidence>
<evidence type="ECO:0000256" key="12">
    <source>
        <dbReference type="RuleBase" id="RU003993"/>
    </source>
</evidence>
<dbReference type="InterPro" id="IPR019756">
    <property type="entry name" value="Pept_S26A_signal_pept_1_Ser-AS"/>
</dbReference>
<keyword evidence="5" id="KW-1003">Cell membrane</keyword>
<dbReference type="PROSITE" id="PS00761">
    <property type="entry name" value="SPASE_I_3"/>
    <property type="match status" value="1"/>
</dbReference>
<dbReference type="GO" id="GO:0005886">
    <property type="term" value="C:plasma membrane"/>
    <property type="evidence" value="ECO:0007669"/>
    <property type="project" value="UniProtKB-SubCell"/>
</dbReference>
<dbReference type="GO" id="GO:0004252">
    <property type="term" value="F:serine-type endopeptidase activity"/>
    <property type="evidence" value="ECO:0007669"/>
    <property type="project" value="InterPro"/>
</dbReference>
<name>A0A2S7N0F8_9BACI</name>
<dbReference type="AlphaFoldDB" id="A0A2S7N0F8"/>
<dbReference type="CDD" id="cd06530">
    <property type="entry name" value="S26_SPase_I"/>
    <property type="match status" value="1"/>
</dbReference>
<comment type="similarity">
    <text evidence="3 13">Belongs to the peptidase S26 family.</text>
</comment>
<dbReference type="SUPFAM" id="SSF51306">
    <property type="entry name" value="LexA/Signal peptidase"/>
    <property type="match status" value="1"/>
</dbReference>
<dbReference type="EC" id="3.4.21.89" evidence="4 12"/>
<evidence type="ECO:0000256" key="1">
    <source>
        <dbReference type="ARBA" id="ARBA00000677"/>
    </source>
</evidence>
<keyword evidence="6 12" id="KW-0645">Protease</keyword>
<dbReference type="InterPro" id="IPR019757">
    <property type="entry name" value="Pept_S26A_signal_pept_1_Lys-AS"/>
</dbReference>
<evidence type="ECO:0000256" key="10">
    <source>
        <dbReference type="ARBA" id="ARBA00023136"/>
    </source>
</evidence>
<evidence type="ECO:0000256" key="11">
    <source>
        <dbReference type="PIRSR" id="PIRSR600223-1"/>
    </source>
</evidence>
<organism evidence="15 16">
    <name type="scientific">Pradoshia eiseniae</name>
    <dbReference type="NCBI Taxonomy" id="2064768"/>
    <lineage>
        <taxon>Bacteria</taxon>
        <taxon>Bacillati</taxon>
        <taxon>Bacillota</taxon>
        <taxon>Bacilli</taxon>
        <taxon>Bacillales</taxon>
        <taxon>Bacillaceae</taxon>
        <taxon>Pradoshia</taxon>
    </lineage>
</organism>
<keyword evidence="7 12" id="KW-0812">Transmembrane</keyword>
<dbReference type="InterPro" id="IPR019758">
    <property type="entry name" value="Pept_S26A_signal_pept_1_CS"/>
</dbReference>
<evidence type="ECO:0000256" key="3">
    <source>
        <dbReference type="ARBA" id="ARBA00009370"/>
    </source>
</evidence>
<dbReference type="Proteomes" id="UP000239663">
    <property type="component" value="Unassembled WGS sequence"/>
</dbReference>
<evidence type="ECO:0000259" key="14">
    <source>
        <dbReference type="Pfam" id="PF10502"/>
    </source>
</evidence>
<dbReference type="GO" id="GO:0009003">
    <property type="term" value="F:signal peptidase activity"/>
    <property type="evidence" value="ECO:0007669"/>
    <property type="project" value="UniProtKB-EC"/>
</dbReference>
<keyword evidence="10 12" id="KW-0472">Membrane</keyword>
<accession>A0A2S7N0F8</accession>
<evidence type="ECO:0000313" key="16">
    <source>
        <dbReference type="Proteomes" id="UP000239663"/>
    </source>
</evidence>
<dbReference type="InterPro" id="IPR000223">
    <property type="entry name" value="Pept_S26A_signal_pept_1"/>
</dbReference>
<dbReference type="PANTHER" id="PTHR43390">
    <property type="entry name" value="SIGNAL PEPTIDASE I"/>
    <property type="match status" value="1"/>
</dbReference>
<dbReference type="NCBIfam" id="TIGR02227">
    <property type="entry name" value="sigpep_I_bact"/>
    <property type="match status" value="1"/>
</dbReference>
<reference evidence="15 16" key="1">
    <citation type="submission" date="2017-12" db="EMBL/GenBank/DDBJ databases">
        <title>Taxonomic description and draft genome of Pradoshia cofamensis Gen. nov., sp. nov., a thermotolerant bacillale isolated from anterior gut of earthworm Eisenia fetida.</title>
        <authorList>
            <person name="Saha T."/>
            <person name="Chakraborty R."/>
        </authorList>
    </citation>
    <scope>NUCLEOTIDE SEQUENCE [LARGE SCALE GENOMIC DNA]</scope>
    <source>
        <strain evidence="15 16">EAG3</strain>
    </source>
</reference>
<proteinExistence type="inferred from homology"/>
<keyword evidence="8 12" id="KW-0378">Hydrolase</keyword>
<evidence type="ECO:0000256" key="7">
    <source>
        <dbReference type="ARBA" id="ARBA00022692"/>
    </source>
</evidence>
<keyword evidence="9 12" id="KW-1133">Transmembrane helix</keyword>
<evidence type="ECO:0000256" key="5">
    <source>
        <dbReference type="ARBA" id="ARBA00022475"/>
    </source>
</evidence>
<keyword evidence="16" id="KW-1185">Reference proteome</keyword>
<evidence type="ECO:0000256" key="13">
    <source>
        <dbReference type="RuleBase" id="RU362042"/>
    </source>
</evidence>
<dbReference type="OrthoDB" id="9802919at2"/>
<sequence length="183" mass="21188">MSRRTKDLFYWSLGFVCGIALLVQVQNHLYSNYRVDGKSMDPTLQEGNRLIVTKAGFDERDIEHFDIIVFHKTKQEDYVKRVIGLPGDEITYRNGSLYINQQYIEESYISETAHLRTGLGQANSFTLKTLMGVEKVPKGMLFVLGDNRNMSYDSRHFGFVPIDSVVGKVNMRYWPLTEWQADF</sequence>
<dbReference type="Gene3D" id="2.10.109.10">
    <property type="entry name" value="Umud Fragment, subunit A"/>
    <property type="match status" value="1"/>
</dbReference>
<dbReference type="FunFam" id="2.10.109.10:FF:000008">
    <property type="entry name" value="Signal peptidase I"/>
    <property type="match status" value="1"/>
</dbReference>
<comment type="catalytic activity">
    <reaction evidence="1 12">
        <text>Cleavage of hydrophobic, N-terminal signal or leader sequences from secreted and periplasmic proteins.</text>
        <dbReference type="EC" id="3.4.21.89"/>
    </reaction>
</comment>
<dbReference type="EMBL" id="PKOZ01000004">
    <property type="protein sequence ID" value="PQD95487.1"/>
    <property type="molecule type" value="Genomic_DNA"/>
</dbReference>
<dbReference type="InterPro" id="IPR019533">
    <property type="entry name" value="Peptidase_S26"/>
</dbReference>
<evidence type="ECO:0000256" key="6">
    <source>
        <dbReference type="ARBA" id="ARBA00022670"/>
    </source>
</evidence>
<comment type="subcellular location">
    <subcellularLocation>
        <location evidence="2">Cell membrane</location>
        <topology evidence="2">Single-pass type II membrane protein</topology>
    </subcellularLocation>
    <subcellularLocation>
        <location evidence="13">Membrane</location>
        <topology evidence="13">Single-pass type II membrane protein</topology>
    </subcellularLocation>
</comment>
<dbReference type="PRINTS" id="PR00727">
    <property type="entry name" value="LEADERPTASE"/>
</dbReference>
<gene>
    <name evidence="15" type="primary">lepB</name>
    <name evidence="15" type="ORF">CYL18_09390</name>
</gene>
<comment type="caution">
    <text evidence="15">The sequence shown here is derived from an EMBL/GenBank/DDBJ whole genome shotgun (WGS) entry which is preliminary data.</text>
</comment>
<protein>
    <recommendedName>
        <fullName evidence="4 12">Signal peptidase I</fullName>
        <ecNumber evidence="4 12">3.4.21.89</ecNumber>
    </recommendedName>
</protein>
<feature type="active site" evidence="11">
    <location>
        <position position="80"/>
    </location>
</feature>
<dbReference type="InterPro" id="IPR036286">
    <property type="entry name" value="LexA/Signal_pep-like_sf"/>
</dbReference>
<evidence type="ECO:0000256" key="9">
    <source>
        <dbReference type="ARBA" id="ARBA00022989"/>
    </source>
</evidence>
<dbReference type="PROSITE" id="PS00501">
    <property type="entry name" value="SPASE_I_1"/>
    <property type="match status" value="1"/>
</dbReference>
<dbReference type="PANTHER" id="PTHR43390:SF1">
    <property type="entry name" value="CHLOROPLAST PROCESSING PEPTIDASE"/>
    <property type="match status" value="1"/>
</dbReference>
<evidence type="ECO:0000313" key="15">
    <source>
        <dbReference type="EMBL" id="PQD95487.1"/>
    </source>
</evidence>
<evidence type="ECO:0000256" key="8">
    <source>
        <dbReference type="ARBA" id="ARBA00022801"/>
    </source>
</evidence>
<dbReference type="GO" id="GO:0006465">
    <property type="term" value="P:signal peptide processing"/>
    <property type="evidence" value="ECO:0007669"/>
    <property type="project" value="InterPro"/>
</dbReference>